<evidence type="ECO:0000313" key="2">
    <source>
        <dbReference type="Proteomes" id="UP000184028"/>
    </source>
</evidence>
<evidence type="ECO:0000313" key="1">
    <source>
        <dbReference type="EMBL" id="SHM77831.1"/>
    </source>
</evidence>
<organism evidence="1 2">
    <name type="scientific">Flavobacterium chilense</name>
    <dbReference type="NCBI Taxonomy" id="946677"/>
    <lineage>
        <taxon>Bacteria</taxon>
        <taxon>Pseudomonadati</taxon>
        <taxon>Bacteroidota</taxon>
        <taxon>Flavobacteriia</taxon>
        <taxon>Flavobacteriales</taxon>
        <taxon>Flavobacteriaceae</taxon>
        <taxon>Flavobacterium</taxon>
    </lineage>
</organism>
<dbReference type="RefSeq" id="WP_068840612.1">
    <property type="nucleotide sequence ID" value="NZ_FRBT01000009.1"/>
</dbReference>
<sequence>MIDKDIFLQFISNNFSHDQLYIEKFRPELWFVDIDCFPNKPYILAISILDEEIRFSTIDREPVLDFSLYDFIFQENKEAELFIEKIIHEKSFPFHLKQ</sequence>
<proteinExistence type="predicted"/>
<gene>
    <name evidence="1" type="ORF">SAMN05444484_109128</name>
</gene>
<dbReference type="OrthoDB" id="1344395at2"/>
<dbReference type="EMBL" id="FRBT01000009">
    <property type="protein sequence ID" value="SHM77831.1"/>
    <property type="molecule type" value="Genomic_DNA"/>
</dbReference>
<dbReference type="AlphaFoldDB" id="A0A1M7LI76"/>
<accession>A0A1M7LI76</accession>
<dbReference type="Proteomes" id="UP000184028">
    <property type="component" value="Unassembled WGS sequence"/>
</dbReference>
<name>A0A1M7LI76_9FLAO</name>
<dbReference type="STRING" id="946677.SAMN05444484_109128"/>
<protein>
    <submittedName>
        <fullName evidence="1">Uncharacterized protein</fullName>
    </submittedName>
</protein>
<keyword evidence="2" id="KW-1185">Reference proteome</keyword>
<reference evidence="2" key="1">
    <citation type="submission" date="2016-11" db="EMBL/GenBank/DDBJ databases">
        <authorList>
            <person name="Varghese N."/>
            <person name="Submissions S."/>
        </authorList>
    </citation>
    <scope>NUCLEOTIDE SEQUENCE [LARGE SCALE GENOMIC DNA]</scope>
    <source>
        <strain evidence="2">DSM 24724</strain>
    </source>
</reference>